<evidence type="ECO:0008006" key="3">
    <source>
        <dbReference type="Google" id="ProtNLM"/>
    </source>
</evidence>
<evidence type="ECO:0000313" key="1">
    <source>
        <dbReference type="EMBL" id="PKQ74338.1"/>
    </source>
</evidence>
<evidence type="ECO:0000313" key="2">
    <source>
        <dbReference type="Proteomes" id="UP000233526"/>
    </source>
</evidence>
<dbReference type="AlphaFoldDB" id="A0A2N3IRQ5"/>
<dbReference type="EMBL" id="LJZX01000056">
    <property type="protein sequence ID" value="PKQ74338.1"/>
    <property type="molecule type" value="Genomic_DNA"/>
</dbReference>
<dbReference type="SUPFAM" id="SSF47413">
    <property type="entry name" value="lambda repressor-like DNA-binding domains"/>
    <property type="match status" value="1"/>
</dbReference>
<dbReference type="Pfam" id="PF12472">
    <property type="entry name" value="DUF3693"/>
    <property type="match status" value="1"/>
</dbReference>
<protein>
    <recommendedName>
        <fullName evidence="3">HTH cro/C1-type domain-containing protein</fullName>
    </recommendedName>
</protein>
<reference evidence="1 2" key="1">
    <citation type="journal article" date="2017" name="Front. Microbiol.">
        <title>Strong Genomic and Phenotypic Heterogeneity in the Aeromonas sobria Species Complex.</title>
        <authorList>
            <person name="Gauthier J."/>
            <person name="Vincent A.T."/>
            <person name="Charette S.J."/>
            <person name="Derome N."/>
        </authorList>
    </citation>
    <scope>NUCLEOTIDE SEQUENCE [LARGE SCALE GENOMIC DNA]</scope>
    <source>
        <strain evidence="1 2">JF2635</strain>
    </source>
</reference>
<dbReference type="RefSeq" id="WP_068978586.1">
    <property type="nucleotide sequence ID" value="NZ_CAWNSS010000056.1"/>
</dbReference>
<gene>
    <name evidence="1" type="ORF">AOX56_05545</name>
</gene>
<dbReference type="GO" id="GO:0003677">
    <property type="term" value="F:DNA binding"/>
    <property type="evidence" value="ECO:0007669"/>
    <property type="project" value="InterPro"/>
</dbReference>
<dbReference type="InterPro" id="IPR021096">
    <property type="entry name" value="Vibrio_phage_VSK_Orf152"/>
</dbReference>
<accession>A0A2N3IRQ5</accession>
<proteinExistence type="predicted"/>
<name>A0A2N3IRQ5_AERSO</name>
<dbReference type="Proteomes" id="UP000233526">
    <property type="component" value="Unassembled WGS sequence"/>
</dbReference>
<sequence>MDSKTLMAAYMRAKNYTTYTQVSKDLGFTTSYIASINNERAQFTDETAIFLAIGAGLDPEEVVISLNAVRAKTPEAKATWYSILKKYSASTEAALTVACLTMGSANIEGALTAYKHFLC</sequence>
<dbReference type="InterPro" id="IPR010982">
    <property type="entry name" value="Lambda_DNA-bd_dom_sf"/>
</dbReference>
<organism evidence="1 2">
    <name type="scientific">Aeromonas sobria</name>
    <dbReference type="NCBI Taxonomy" id="646"/>
    <lineage>
        <taxon>Bacteria</taxon>
        <taxon>Pseudomonadati</taxon>
        <taxon>Pseudomonadota</taxon>
        <taxon>Gammaproteobacteria</taxon>
        <taxon>Aeromonadales</taxon>
        <taxon>Aeromonadaceae</taxon>
        <taxon>Aeromonas</taxon>
    </lineage>
</organism>
<comment type="caution">
    <text evidence="1">The sequence shown here is derived from an EMBL/GenBank/DDBJ whole genome shotgun (WGS) entry which is preliminary data.</text>
</comment>